<evidence type="ECO:0000256" key="1">
    <source>
        <dbReference type="ARBA" id="ARBA00001966"/>
    </source>
</evidence>
<comment type="caution">
    <text evidence="8">The sequence shown here is derived from an EMBL/GenBank/DDBJ whole genome shotgun (WGS) entry which is preliminary data.</text>
</comment>
<evidence type="ECO:0000313" key="9">
    <source>
        <dbReference type="Proteomes" id="UP001642409"/>
    </source>
</evidence>
<evidence type="ECO:0000256" key="2">
    <source>
        <dbReference type="ARBA" id="ARBA00022485"/>
    </source>
</evidence>
<dbReference type="SFLD" id="SFLDG01060">
    <property type="entry name" value="BATS_domain_containing"/>
    <property type="match status" value="1"/>
</dbReference>
<dbReference type="InterPro" id="IPR007197">
    <property type="entry name" value="rSAM"/>
</dbReference>
<dbReference type="SFLD" id="SFLDS00029">
    <property type="entry name" value="Radical_SAM"/>
    <property type="match status" value="1"/>
</dbReference>
<keyword evidence="4" id="KW-0479">Metal-binding</keyword>
<dbReference type="Gene3D" id="3.20.20.70">
    <property type="entry name" value="Aldolase class I"/>
    <property type="match status" value="1"/>
</dbReference>
<keyword evidence="2" id="KW-0004">4Fe-4S</keyword>
<dbReference type="Pfam" id="PF04055">
    <property type="entry name" value="Radical_SAM"/>
    <property type="match status" value="1"/>
</dbReference>
<evidence type="ECO:0000259" key="7">
    <source>
        <dbReference type="SMART" id="SM00876"/>
    </source>
</evidence>
<dbReference type="InterPro" id="IPR010722">
    <property type="entry name" value="BATS_dom"/>
</dbReference>
<evidence type="ECO:0000256" key="5">
    <source>
        <dbReference type="ARBA" id="ARBA00023004"/>
    </source>
</evidence>
<dbReference type="InterPro" id="IPR013785">
    <property type="entry name" value="Aldolase_TIM"/>
</dbReference>
<protein>
    <submittedName>
        <fullName evidence="8">FeFe-hydrogenase_assembly protein HydG</fullName>
    </submittedName>
</protein>
<proteinExistence type="predicted"/>
<dbReference type="InterPro" id="IPR034428">
    <property type="entry name" value="ThiH/NoCL/HydG-like"/>
</dbReference>
<accession>A0ABP1HTE6</accession>
<dbReference type="SUPFAM" id="SSF102114">
    <property type="entry name" value="Radical SAM enzymes"/>
    <property type="match status" value="1"/>
</dbReference>
<dbReference type="InterPro" id="IPR024007">
    <property type="entry name" value="FeFe-hyd_mat_HydG"/>
</dbReference>
<dbReference type="PANTHER" id="PTHR43583:SF2">
    <property type="entry name" value="THIAZOLE BIOSYNTHESIS PROTEIN"/>
    <property type="match status" value="1"/>
</dbReference>
<evidence type="ECO:0000313" key="8">
    <source>
        <dbReference type="EMBL" id="CAL6000547.1"/>
    </source>
</evidence>
<dbReference type="EMBL" id="CAXDID020000041">
    <property type="protein sequence ID" value="CAL6000547.1"/>
    <property type="molecule type" value="Genomic_DNA"/>
</dbReference>
<reference evidence="8 9" key="1">
    <citation type="submission" date="2024-07" db="EMBL/GenBank/DDBJ databases">
        <authorList>
            <person name="Akdeniz Z."/>
        </authorList>
    </citation>
    <scope>NUCLEOTIDE SEQUENCE [LARGE SCALE GENOMIC DNA]</scope>
</reference>
<keyword evidence="9" id="KW-1185">Reference proteome</keyword>
<keyword evidence="6" id="KW-0411">Iron-sulfur</keyword>
<dbReference type="SFLD" id="SFLDF00319">
    <property type="entry name" value="Fe_hydrogenase_maturase_(HydG"/>
    <property type="match status" value="1"/>
</dbReference>
<dbReference type="Pfam" id="PF06968">
    <property type="entry name" value="BATS"/>
    <property type="match status" value="1"/>
</dbReference>
<evidence type="ECO:0000256" key="6">
    <source>
        <dbReference type="ARBA" id="ARBA00023014"/>
    </source>
</evidence>
<gene>
    <name evidence="8" type="ORF">HINF_LOCUS16752</name>
</gene>
<organism evidence="8 9">
    <name type="scientific">Hexamita inflata</name>
    <dbReference type="NCBI Taxonomy" id="28002"/>
    <lineage>
        <taxon>Eukaryota</taxon>
        <taxon>Metamonada</taxon>
        <taxon>Diplomonadida</taxon>
        <taxon>Hexamitidae</taxon>
        <taxon>Hexamitinae</taxon>
        <taxon>Hexamita</taxon>
    </lineage>
</organism>
<name>A0ABP1HTE6_9EUKA</name>
<dbReference type="SMART" id="SM00876">
    <property type="entry name" value="BATS"/>
    <property type="match status" value="1"/>
</dbReference>
<dbReference type="PANTHER" id="PTHR43583">
    <property type="entry name" value="2-IMINOACETATE SYNTHASE"/>
    <property type="match status" value="1"/>
</dbReference>
<sequence length="515" mass="57931">MQPVNGQTFTFKGSWWSPERENVELPTAQNIVNQAEIATLLTETKQQARDPKIVSDIIDKAFENATLKNVKACELKDEFVQGLSLKDVATLLNCDFKDPSLRQKLYDTAFAIKNRIYGNRIVLFAPIYTANYCSNSCTYCGFRGANAELDRVALTDDQLRQEVQTMLGDGHKRTLMLCGEHPRYSFDQFLNHVNVVADHKGPKNSEMRRINVEIPPLSVSDLKRLKNEGRKVGTYITFQETYHEPSYKKFHQSGPKANYQNRLSVMHRSLKAGLDDIGIGVLYGLYDYKFDTLAMVAHAQHLNDTVGVGPHTISVPRIKPANNAPTSQNVPNPVNDEEFKKIVAVLRLAVPYTGMILSTRESIEMRNDLLKMGISQLSAGSCTDPGGYAKKAKEGSHQHTEQFELADERSLDEIILGLIEDGFVPSQCTSCYGLGRTGEVFMNWAKTGDIQNYCLPNGLITLQEYLQDFAGKEVKQKGQKVVSEYVEKIENEVRKDQTKKVINEIKTTSKRGQLF</sequence>
<evidence type="ECO:0000256" key="4">
    <source>
        <dbReference type="ARBA" id="ARBA00022723"/>
    </source>
</evidence>
<dbReference type="Proteomes" id="UP001642409">
    <property type="component" value="Unassembled WGS sequence"/>
</dbReference>
<keyword evidence="3" id="KW-0949">S-adenosyl-L-methionine</keyword>
<evidence type="ECO:0000256" key="3">
    <source>
        <dbReference type="ARBA" id="ARBA00022691"/>
    </source>
</evidence>
<keyword evidence="5" id="KW-0408">Iron</keyword>
<feature type="domain" description="Biotin and thiamin synthesis-associated" evidence="7">
    <location>
        <begin position="314"/>
        <end position="425"/>
    </location>
</feature>
<dbReference type="SFLD" id="SFLDG01081">
    <property type="entry name" value="cleavage_of_the_Ca-Cb_bond_in"/>
    <property type="match status" value="1"/>
</dbReference>
<comment type="cofactor">
    <cofactor evidence="1">
        <name>[4Fe-4S] cluster</name>
        <dbReference type="ChEBI" id="CHEBI:49883"/>
    </cofactor>
</comment>
<dbReference type="NCBIfam" id="TIGR03955">
    <property type="entry name" value="rSAM_HydG"/>
    <property type="match status" value="1"/>
</dbReference>
<dbReference type="InterPro" id="IPR058240">
    <property type="entry name" value="rSAM_sf"/>
</dbReference>